<dbReference type="SMART" id="SM00382">
    <property type="entry name" value="AAA"/>
    <property type="match status" value="1"/>
</dbReference>
<dbReference type="AlphaFoldDB" id="A0A1G2PV63"/>
<gene>
    <name evidence="6" type="ORF">A3A97_03600</name>
</gene>
<dbReference type="EMBL" id="MHSW01000021">
    <property type="protein sequence ID" value="OHA51521.1"/>
    <property type="molecule type" value="Genomic_DNA"/>
</dbReference>
<feature type="region of interest" description="Disordered" evidence="4">
    <location>
        <begin position="1"/>
        <end position="22"/>
    </location>
</feature>
<keyword evidence="3" id="KW-0067">ATP-binding</keyword>
<evidence type="ECO:0000256" key="4">
    <source>
        <dbReference type="SAM" id="MobiDB-lite"/>
    </source>
</evidence>
<dbReference type="CDD" id="cd19481">
    <property type="entry name" value="RecA-like_protease"/>
    <property type="match status" value="1"/>
</dbReference>
<dbReference type="GO" id="GO:0016887">
    <property type="term" value="F:ATP hydrolysis activity"/>
    <property type="evidence" value="ECO:0007669"/>
    <property type="project" value="InterPro"/>
</dbReference>
<name>A0A1G2PV63_9BACT</name>
<reference evidence="6 7" key="1">
    <citation type="journal article" date="2016" name="Nat. Commun.">
        <title>Thousands of microbial genomes shed light on interconnected biogeochemical processes in an aquifer system.</title>
        <authorList>
            <person name="Anantharaman K."/>
            <person name="Brown C.T."/>
            <person name="Hug L.A."/>
            <person name="Sharon I."/>
            <person name="Castelle C.J."/>
            <person name="Probst A.J."/>
            <person name="Thomas B.C."/>
            <person name="Singh A."/>
            <person name="Wilkins M.J."/>
            <person name="Karaoz U."/>
            <person name="Brodie E.L."/>
            <person name="Williams K.H."/>
            <person name="Hubbard S.S."/>
            <person name="Banfield J.F."/>
        </authorList>
    </citation>
    <scope>NUCLEOTIDE SEQUENCE [LARGE SCALE GENOMIC DNA]</scope>
</reference>
<dbReference type="PANTHER" id="PTHR23073">
    <property type="entry name" value="26S PROTEASOME REGULATORY SUBUNIT"/>
    <property type="match status" value="1"/>
</dbReference>
<comment type="similarity">
    <text evidence="1">Belongs to the AAA ATPase family.</text>
</comment>
<sequence length="468" mass="53273">MRKPIGFINPNQNPPETTDGPKIDDSVLRAVIGEVLLKRIAGERLPAADLVDYTGFDAMIRETLSELGIAVSSNPELSDFQKAILTNLGLTTTEYRDLPDASVANLHIETDLILEKWLAENDALVEIGRGYYGLSGETVPVSYVKGQKRTMAGRWNGFYRYHETPLVLYFRTYGDDFSINIYGKLTKDFLEELRLRIDRYLIDSYRGKILNQSLEEITLKEYTREELVYSNKTGRRIDELIRAFVTWASPDSLIKRWGYLLVGLPGTGKTTIGGLLARLRPKGYTMLYCPASEIRDSTKINTVFRMARLLQPTLIQIDDVDLIAKDRHFTEDDAPQKELTSTLMENLDGLQSDACIFVLFTTNDPNGIERAIAKRAGRVSNVISLSGYGECLPKLLRQYANQYGLCLEDKTIAEVLNKLHEKVQEFTPDEANNVCERLYLLHRSMPISWEELEDAILMTYESFHQQRE</sequence>
<evidence type="ECO:0000313" key="6">
    <source>
        <dbReference type="EMBL" id="OHA51521.1"/>
    </source>
</evidence>
<feature type="domain" description="AAA+ ATPase" evidence="5">
    <location>
        <begin position="255"/>
        <end position="390"/>
    </location>
</feature>
<evidence type="ECO:0000256" key="3">
    <source>
        <dbReference type="ARBA" id="ARBA00022840"/>
    </source>
</evidence>
<dbReference type="Proteomes" id="UP000176951">
    <property type="component" value="Unassembled WGS sequence"/>
</dbReference>
<dbReference type="InterPro" id="IPR050221">
    <property type="entry name" value="26S_Proteasome_ATPase"/>
</dbReference>
<organism evidence="6 7">
    <name type="scientific">Candidatus Terrybacteria bacterium RIFCSPLOWO2_01_FULL_40_23</name>
    <dbReference type="NCBI Taxonomy" id="1802366"/>
    <lineage>
        <taxon>Bacteria</taxon>
        <taxon>Candidatus Terryibacteriota</taxon>
    </lineage>
</organism>
<dbReference type="InterPro" id="IPR003959">
    <property type="entry name" value="ATPase_AAA_core"/>
</dbReference>
<protein>
    <recommendedName>
        <fullName evidence="5">AAA+ ATPase domain-containing protein</fullName>
    </recommendedName>
</protein>
<evidence type="ECO:0000256" key="2">
    <source>
        <dbReference type="ARBA" id="ARBA00022741"/>
    </source>
</evidence>
<keyword evidence="2" id="KW-0547">Nucleotide-binding</keyword>
<dbReference type="InterPro" id="IPR027417">
    <property type="entry name" value="P-loop_NTPase"/>
</dbReference>
<evidence type="ECO:0000259" key="5">
    <source>
        <dbReference type="SMART" id="SM00382"/>
    </source>
</evidence>
<comment type="caution">
    <text evidence="6">The sequence shown here is derived from an EMBL/GenBank/DDBJ whole genome shotgun (WGS) entry which is preliminary data.</text>
</comment>
<evidence type="ECO:0000313" key="7">
    <source>
        <dbReference type="Proteomes" id="UP000176951"/>
    </source>
</evidence>
<dbReference type="Gene3D" id="3.40.50.300">
    <property type="entry name" value="P-loop containing nucleotide triphosphate hydrolases"/>
    <property type="match status" value="1"/>
</dbReference>
<dbReference type="Pfam" id="PF00004">
    <property type="entry name" value="AAA"/>
    <property type="match status" value="1"/>
</dbReference>
<dbReference type="SUPFAM" id="SSF52540">
    <property type="entry name" value="P-loop containing nucleoside triphosphate hydrolases"/>
    <property type="match status" value="1"/>
</dbReference>
<evidence type="ECO:0000256" key="1">
    <source>
        <dbReference type="ARBA" id="ARBA00006914"/>
    </source>
</evidence>
<accession>A0A1G2PV63</accession>
<dbReference type="GO" id="GO:0005524">
    <property type="term" value="F:ATP binding"/>
    <property type="evidence" value="ECO:0007669"/>
    <property type="project" value="UniProtKB-KW"/>
</dbReference>
<proteinExistence type="inferred from homology"/>
<dbReference type="InterPro" id="IPR003593">
    <property type="entry name" value="AAA+_ATPase"/>
</dbReference>